<evidence type="ECO:0008006" key="4">
    <source>
        <dbReference type="Google" id="ProtNLM"/>
    </source>
</evidence>
<gene>
    <name evidence="2" type="ORF">C444_13457</name>
</gene>
<feature type="transmembrane region" description="Helical" evidence="1">
    <location>
        <begin position="457"/>
        <end position="474"/>
    </location>
</feature>
<dbReference type="Proteomes" id="UP000011524">
    <property type="component" value="Unassembled WGS sequence"/>
</dbReference>
<dbReference type="RefSeq" id="WP_004593407.1">
    <property type="nucleotide sequence ID" value="NZ_AOLY01000037.1"/>
</dbReference>
<dbReference type="AlphaFoldDB" id="M0LBJ6"/>
<evidence type="ECO:0000256" key="1">
    <source>
        <dbReference type="SAM" id="Phobius"/>
    </source>
</evidence>
<dbReference type="OrthoDB" id="199127at2157"/>
<reference evidence="2 3" key="1">
    <citation type="journal article" date="2014" name="PLoS Genet.">
        <title>Phylogenetically driven sequencing of extremely halophilic archaea reveals strategies for static and dynamic osmo-response.</title>
        <authorList>
            <person name="Becker E.A."/>
            <person name="Seitzer P.M."/>
            <person name="Tritt A."/>
            <person name="Larsen D."/>
            <person name="Krusor M."/>
            <person name="Yao A.I."/>
            <person name="Wu D."/>
            <person name="Madern D."/>
            <person name="Eisen J.A."/>
            <person name="Darling A.E."/>
            <person name="Facciotti M.T."/>
        </authorList>
    </citation>
    <scope>NUCLEOTIDE SEQUENCE [LARGE SCALE GENOMIC DNA]</scope>
    <source>
        <strain evidence="3">ATCC 49778 / DSM 6131 / JCM 7785 / NBRC 101032 / NCIMB 13157 / TR-1</strain>
    </source>
</reference>
<dbReference type="eggNOG" id="arCOG03128">
    <property type="taxonomic scope" value="Archaea"/>
</dbReference>
<evidence type="ECO:0000313" key="3">
    <source>
        <dbReference type="Proteomes" id="UP000011524"/>
    </source>
</evidence>
<keyword evidence="1" id="KW-1133">Transmembrane helix</keyword>
<dbReference type="EMBL" id="AOLY01000037">
    <property type="protein sequence ID" value="EMA29809.1"/>
    <property type="molecule type" value="Genomic_DNA"/>
</dbReference>
<dbReference type="InterPro" id="IPR001646">
    <property type="entry name" value="5peptide_repeat"/>
</dbReference>
<comment type="caution">
    <text evidence="2">The sequence shown here is derived from an EMBL/GenBank/DDBJ whole genome shotgun (WGS) entry which is preliminary data.</text>
</comment>
<dbReference type="STRING" id="1227453.C444_13457"/>
<protein>
    <recommendedName>
        <fullName evidence="4">Pentapeptide repeat-containing protein</fullName>
    </recommendedName>
</protein>
<keyword evidence="1" id="KW-0472">Membrane</keyword>
<name>M0LBJ6_HALJT</name>
<dbReference type="Pfam" id="PF13576">
    <property type="entry name" value="Pentapeptide_3"/>
    <property type="match status" value="1"/>
</dbReference>
<sequence>MTATCGYSHDVSDERFDDIDGDRWVCSREALSDNEPCLFHANPDRVDETAVCDQLLHAVAGGSGPVRLIGASLGALDLDYAVLDGPSNQPLDLRESTISGSVSLRHATVKMPLLFQGSHLRETLDLEDSVLTRRVDFGGATLAGRVSFRMADFRSWLDLGGTEFRGPVYARVARFRRGIYGVETLFTDAADFLNTRFDDVANFYRATFESGAVFDSSTFTGNAQFIEATIDAPAVKLDSASGNPRSTAETLNGVALSMNNVTCEREFRLTDATLTGDVTFTGSDLGRDLQTGGLSADGSDVVVDCTDTSVISGVVGGDAESVTYDMTEAVVGEVELVDNAAFSVFRFDATTFEGFDFSSYKRELAAIDWQLHNDANQSPERLENLYLRAKNGANEIGDSRAASEFFTREMDYVRRGHWRRMVETASPVTALKSAGKWISNVSLKVSCGYGERPLRPVFFSLIVILLFSGVYAAFDAPITYTKPLGFVIFSIVSFVSIILGLPEAAGTLLSFVIAVEAFIGGFTIALFVFTLTRSISR</sequence>
<dbReference type="PATRIC" id="fig|1227453.3.peg.2654"/>
<feature type="transmembrane region" description="Helical" evidence="1">
    <location>
        <begin position="508"/>
        <end position="531"/>
    </location>
</feature>
<accession>M0LBJ6</accession>
<proteinExistence type="predicted"/>
<evidence type="ECO:0000313" key="2">
    <source>
        <dbReference type="EMBL" id="EMA29809.1"/>
    </source>
</evidence>
<organism evidence="2 3">
    <name type="scientific">Haloarcula japonica (strain ATCC 49778 / DSM 6131 / JCM 7785 / NBRC 101032 / NCIMB 13157 / TR-1)</name>
    <dbReference type="NCBI Taxonomy" id="1227453"/>
    <lineage>
        <taxon>Archaea</taxon>
        <taxon>Methanobacteriati</taxon>
        <taxon>Methanobacteriota</taxon>
        <taxon>Stenosarchaea group</taxon>
        <taxon>Halobacteria</taxon>
        <taxon>Halobacteriales</taxon>
        <taxon>Haloarculaceae</taxon>
        <taxon>Haloarcula</taxon>
    </lineage>
</organism>
<feature type="transmembrane region" description="Helical" evidence="1">
    <location>
        <begin position="486"/>
        <end position="502"/>
    </location>
</feature>
<keyword evidence="1" id="KW-0812">Transmembrane</keyword>
<keyword evidence="3" id="KW-1185">Reference proteome</keyword>